<dbReference type="InterPro" id="IPR045076">
    <property type="entry name" value="MutS"/>
</dbReference>
<dbReference type="InterPro" id="IPR036187">
    <property type="entry name" value="DNA_mismatch_repair_MutS_sf"/>
</dbReference>
<dbReference type="GeneID" id="20215463"/>
<dbReference type="Pfam" id="PF05188">
    <property type="entry name" value="MutS_II"/>
    <property type="match status" value="1"/>
</dbReference>
<gene>
    <name evidence="8" type="primary">20215463</name>
    <name evidence="7" type="ORF">HELRODRAFT_77646</name>
</gene>
<dbReference type="PIRSF" id="PIRSF005813">
    <property type="entry name" value="MSH2"/>
    <property type="match status" value="1"/>
</dbReference>
<dbReference type="InterPro" id="IPR007861">
    <property type="entry name" value="DNA_mismatch_repair_MutS_clamp"/>
</dbReference>
<reference evidence="7 9" key="2">
    <citation type="journal article" date="2013" name="Nature">
        <title>Insights into bilaterian evolution from three spiralian genomes.</title>
        <authorList>
            <person name="Simakov O."/>
            <person name="Marletaz F."/>
            <person name="Cho S.J."/>
            <person name="Edsinger-Gonzales E."/>
            <person name="Havlak P."/>
            <person name="Hellsten U."/>
            <person name="Kuo D.H."/>
            <person name="Larsson T."/>
            <person name="Lv J."/>
            <person name="Arendt D."/>
            <person name="Savage R."/>
            <person name="Osoegawa K."/>
            <person name="de Jong P."/>
            <person name="Grimwood J."/>
            <person name="Chapman J.A."/>
            <person name="Shapiro H."/>
            <person name="Aerts A."/>
            <person name="Otillar R.P."/>
            <person name="Terry A.Y."/>
            <person name="Boore J.L."/>
            <person name="Grigoriev I.V."/>
            <person name="Lindberg D.R."/>
            <person name="Seaver E.C."/>
            <person name="Weisblat D.A."/>
            <person name="Putnam N.H."/>
            <person name="Rokhsar D.S."/>
        </authorList>
    </citation>
    <scope>NUCLEOTIDE SEQUENCE</scope>
</reference>
<evidence type="ECO:0000256" key="2">
    <source>
        <dbReference type="ARBA" id="ARBA00022741"/>
    </source>
</evidence>
<dbReference type="PANTHER" id="PTHR11361:SF21">
    <property type="entry name" value="MUTS PROTEIN HOMOLOG 4"/>
    <property type="match status" value="1"/>
</dbReference>
<dbReference type="FunFam" id="3.30.420.110:FF:000003">
    <property type="entry name" value="mutS protein homolog 4"/>
    <property type="match status" value="1"/>
</dbReference>
<evidence type="ECO:0000313" key="8">
    <source>
        <dbReference type="EnsemblMetazoa" id="HelroP77646"/>
    </source>
</evidence>
<protein>
    <recommendedName>
        <fullName evidence="6">DNA mismatch repair proteins mutS family domain-containing protein</fullName>
    </recommendedName>
</protein>
<reference evidence="9" key="1">
    <citation type="submission" date="2012-12" db="EMBL/GenBank/DDBJ databases">
        <authorList>
            <person name="Hellsten U."/>
            <person name="Grimwood J."/>
            <person name="Chapman J.A."/>
            <person name="Shapiro H."/>
            <person name="Aerts A."/>
            <person name="Otillar R.P."/>
            <person name="Terry A.Y."/>
            <person name="Boore J.L."/>
            <person name="Simakov O."/>
            <person name="Marletaz F."/>
            <person name="Cho S.-J."/>
            <person name="Edsinger-Gonzales E."/>
            <person name="Havlak P."/>
            <person name="Kuo D.-H."/>
            <person name="Larsson T."/>
            <person name="Lv J."/>
            <person name="Arendt D."/>
            <person name="Savage R."/>
            <person name="Osoegawa K."/>
            <person name="de Jong P."/>
            <person name="Lindberg D.R."/>
            <person name="Seaver E.C."/>
            <person name="Weisblat D.A."/>
            <person name="Putnam N.H."/>
            <person name="Grigoriev I.V."/>
            <person name="Rokhsar D.S."/>
        </authorList>
    </citation>
    <scope>NUCLEOTIDE SEQUENCE</scope>
</reference>
<keyword evidence="2" id="KW-0547">Nucleotide-binding</keyword>
<dbReference type="eggNOG" id="KOG0220">
    <property type="taxonomic scope" value="Eukaryota"/>
</dbReference>
<evidence type="ECO:0000256" key="4">
    <source>
        <dbReference type="ARBA" id="ARBA00023125"/>
    </source>
</evidence>
<dbReference type="SMART" id="SM00534">
    <property type="entry name" value="MUTSac"/>
    <property type="match status" value="1"/>
</dbReference>
<sequence>IIAVIEGRGNAQGEVGLACYDLNNSTLELYQFSDCHTYSKLVTKLNILNPAEVIMSNTVCEKEKLSSLIQQISMHCSTLKIVSVNRKYFNDRKGFRIFIFNLLQLRKNANFLFHAAHLYYCLAATNALFKYLEFVRNITFVPSSIKVVYKTNEHSTMMDITTTKNLELIRNANEQKSHLSLFNVLNNVKTQMGSKLLRSNILEPSCDLQTIVERLDMVDELLNNSNMFYKIRNALVYFSNINHILSSMVQKSSVASLKVAESKLTTLINLKNALEAVELLKDAFEDSVSLLFQTFHRLLSHRCYTDMLEAISSVVEDNTHLTKNLFATKVQKGYAIKAEANGLLDISRRTYSEAIEDINQLVVELREKYHLPIKSNYSLHKGFYLKIPVKNMSACSLPNEFLKIMKFKGSFIFTTDQLVGRDFHIVVFILIADNVLAEVMKNISGLYQLAECVGIVDVVASFAFNAIRSDHIRPVFTDTLAVKNSRHPILERMPHCHVISNSIYASEANNFVIISGPNMSGKSTYLSQIAILQIMAQIGSYVPAETASFKLCKQIFSRIGYNNYIGTNSSMLFNEMKEMNYVVQNVNKCSMIIIDELCKGTSLDEGVALFLAFCEHIKNFQSFCFIATHHENVIQLEDYHSNFEK</sequence>
<dbReference type="Gene3D" id="1.10.1420.10">
    <property type="match status" value="2"/>
</dbReference>
<dbReference type="EMBL" id="KB096325">
    <property type="protein sequence ID" value="ESO05766.1"/>
    <property type="molecule type" value="Genomic_DNA"/>
</dbReference>
<dbReference type="Gene3D" id="3.30.420.110">
    <property type="entry name" value="MutS, connector domain"/>
    <property type="match status" value="1"/>
</dbReference>
<dbReference type="AlphaFoldDB" id="T1G315"/>
<reference evidence="8" key="3">
    <citation type="submission" date="2015-06" db="UniProtKB">
        <authorList>
            <consortium name="EnsemblMetazoa"/>
        </authorList>
    </citation>
    <scope>IDENTIFICATION</scope>
</reference>
<evidence type="ECO:0000256" key="3">
    <source>
        <dbReference type="ARBA" id="ARBA00022840"/>
    </source>
</evidence>
<dbReference type="InterPro" id="IPR007860">
    <property type="entry name" value="DNA_mmatch_repair_MutS_con_dom"/>
</dbReference>
<accession>T1G315</accession>
<dbReference type="Pfam" id="PF05190">
    <property type="entry name" value="MutS_IV"/>
    <property type="match status" value="1"/>
</dbReference>
<dbReference type="Pfam" id="PF00488">
    <property type="entry name" value="MutS_V"/>
    <property type="match status" value="1"/>
</dbReference>
<dbReference type="GO" id="GO:0005634">
    <property type="term" value="C:nucleus"/>
    <property type="evidence" value="ECO:0000318"/>
    <property type="project" value="GO_Central"/>
</dbReference>
<dbReference type="RefSeq" id="XP_009016399.1">
    <property type="nucleotide sequence ID" value="XM_009018151.1"/>
</dbReference>
<evidence type="ECO:0000259" key="6">
    <source>
        <dbReference type="PROSITE" id="PS00486"/>
    </source>
</evidence>
<dbReference type="InterPro" id="IPR000432">
    <property type="entry name" value="DNA_mismatch_repair_MutS_C"/>
</dbReference>
<organism evidence="8 9">
    <name type="scientific">Helobdella robusta</name>
    <name type="common">Californian leech</name>
    <dbReference type="NCBI Taxonomy" id="6412"/>
    <lineage>
        <taxon>Eukaryota</taxon>
        <taxon>Metazoa</taxon>
        <taxon>Spiralia</taxon>
        <taxon>Lophotrochozoa</taxon>
        <taxon>Annelida</taxon>
        <taxon>Clitellata</taxon>
        <taxon>Hirudinea</taxon>
        <taxon>Rhynchobdellida</taxon>
        <taxon>Glossiphoniidae</taxon>
        <taxon>Helobdella</taxon>
    </lineage>
</organism>
<dbReference type="InterPro" id="IPR011184">
    <property type="entry name" value="DNA_mismatch_repair_Msh2"/>
</dbReference>
<dbReference type="InterPro" id="IPR027417">
    <property type="entry name" value="P-loop_NTPase"/>
</dbReference>
<evidence type="ECO:0000256" key="5">
    <source>
        <dbReference type="ARBA" id="ARBA00023254"/>
    </source>
</evidence>
<comment type="similarity">
    <text evidence="1">Belongs to the DNA mismatch repair MutS family.</text>
</comment>
<dbReference type="GO" id="GO:0003690">
    <property type="term" value="F:double-stranded DNA binding"/>
    <property type="evidence" value="ECO:0000318"/>
    <property type="project" value="GO_Central"/>
</dbReference>
<dbReference type="PROSITE" id="PS00486">
    <property type="entry name" value="DNA_MISMATCH_REPAIR_2"/>
    <property type="match status" value="1"/>
</dbReference>
<dbReference type="OMA" id="TVYMKTI"/>
<dbReference type="GO" id="GO:0005524">
    <property type="term" value="F:ATP binding"/>
    <property type="evidence" value="ECO:0007669"/>
    <property type="project" value="UniProtKB-KW"/>
</dbReference>
<dbReference type="GO" id="GO:0030983">
    <property type="term" value="F:mismatched DNA binding"/>
    <property type="evidence" value="ECO:0007669"/>
    <property type="project" value="InterPro"/>
</dbReference>
<dbReference type="InParanoid" id="T1G315"/>
<dbReference type="SUPFAM" id="SSF52540">
    <property type="entry name" value="P-loop containing nucleoside triphosphate hydrolases"/>
    <property type="match status" value="1"/>
</dbReference>
<feature type="domain" description="DNA mismatch repair proteins mutS family" evidence="6">
    <location>
        <begin position="590"/>
        <end position="606"/>
    </location>
</feature>
<keyword evidence="4" id="KW-0238">DNA-binding</keyword>
<dbReference type="InterPro" id="IPR007696">
    <property type="entry name" value="DNA_mismatch_repair_MutS_core"/>
</dbReference>
<dbReference type="SUPFAM" id="SSF48334">
    <property type="entry name" value="DNA repair protein MutS, domain III"/>
    <property type="match status" value="1"/>
</dbReference>
<dbReference type="Gene3D" id="3.40.50.300">
    <property type="entry name" value="P-loop containing nucleotide triphosphate hydrolases"/>
    <property type="match status" value="1"/>
</dbReference>
<dbReference type="GO" id="GO:0007131">
    <property type="term" value="P:reciprocal meiotic recombination"/>
    <property type="evidence" value="ECO:0000318"/>
    <property type="project" value="GO_Central"/>
</dbReference>
<keyword evidence="9" id="KW-1185">Reference proteome</keyword>
<dbReference type="GO" id="GO:0006298">
    <property type="term" value="P:mismatch repair"/>
    <property type="evidence" value="ECO:0007669"/>
    <property type="project" value="InterPro"/>
</dbReference>
<dbReference type="PANTHER" id="PTHR11361">
    <property type="entry name" value="DNA MISMATCH REPAIR PROTEIN MUTS FAMILY MEMBER"/>
    <property type="match status" value="1"/>
</dbReference>
<name>T1G315_HELRO</name>
<dbReference type="GO" id="GO:0140664">
    <property type="term" value="F:ATP-dependent DNA damage sensor activity"/>
    <property type="evidence" value="ECO:0007669"/>
    <property type="project" value="InterPro"/>
</dbReference>
<dbReference type="InterPro" id="IPR036678">
    <property type="entry name" value="MutS_con_dom_sf"/>
</dbReference>
<dbReference type="KEGG" id="hro:HELRODRAFT_77646"/>
<evidence type="ECO:0000256" key="1">
    <source>
        <dbReference type="ARBA" id="ARBA00006271"/>
    </source>
</evidence>
<dbReference type="STRING" id="6412.T1G315"/>
<evidence type="ECO:0000313" key="7">
    <source>
        <dbReference type="EMBL" id="ESO05766.1"/>
    </source>
</evidence>
<dbReference type="EMBL" id="AMQM01003873">
    <property type="status" value="NOT_ANNOTATED_CDS"/>
    <property type="molecule type" value="Genomic_DNA"/>
</dbReference>
<proteinExistence type="inferred from homology"/>
<dbReference type="SUPFAM" id="SSF53150">
    <property type="entry name" value="DNA repair protein MutS, domain II"/>
    <property type="match status" value="1"/>
</dbReference>
<dbReference type="HOGENOM" id="CLU_002472_7_2_1"/>
<dbReference type="EnsemblMetazoa" id="HelroT77646">
    <property type="protein sequence ID" value="HelroP77646"/>
    <property type="gene ID" value="HelroG77646"/>
</dbReference>
<dbReference type="CTD" id="20215463"/>
<dbReference type="Pfam" id="PF05192">
    <property type="entry name" value="MutS_III"/>
    <property type="match status" value="1"/>
</dbReference>
<evidence type="ECO:0000313" key="9">
    <source>
        <dbReference type="Proteomes" id="UP000015101"/>
    </source>
</evidence>
<keyword evidence="5" id="KW-0469">Meiosis</keyword>
<keyword evidence="3" id="KW-0067">ATP-binding</keyword>
<dbReference type="OrthoDB" id="276261at2759"/>
<dbReference type="Proteomes" id="UP000015101">
    <property type="component" value="Unassembled WGS sequence"/>
</dbReference>
<dbReference type="SMART" id="SM00533">
    <property type="entry name" value="MUTSd"/>
    <property type="match status" value="1"/>
</dbReference>